<dbReference type="RefSeq" id="WP_069158467.1">
    <property type="nucleotide sequence ID" value="NZ_DBFYTC010000193.1"/>
</dbReference>
<comment type="catalytic activity">
    <reaction evidence="2">
        <text>Ni(II)-pyridinium-3,5-bisthiocarboxylate mononucleotide = pyridinium-3,5-bisthiocarboxylate mononucleotide + Ni(2+)</text>
        <dbReference type="Rhea" id="RHEA:54784"/>
        <dbReference type="ChEBI" id="CHEBI:49786"/>
        <dbReference type="ChEBI" id="CHEBI:137372"/>
        <dbReference type="ChEBI" id="CHEBI:137373"/>
        <dbReference type="EC" id="4.99.1.12"/>
    </reaction>
</comment>
<comment type="caution">
    <text evidence="4">The sequence shown here is derived from an EMBL/GenBank/DDBJ whole genome shotgun (WGS) entry which is preliminary data.</text>
</comment>
<dbReference type="HAMAP" id="MF_01074">
    <property type="entry name" value="LarC"/>
    <property type="match status" value="1"/>
</dbReference>
<organism evidence="4 5">
    <name type="scientific">Eisenbergiella tayi</name>
    <dbReference type="NCBI Taxonomy" id="1432052"/>
    <lineage>
        <taxon>Bacteria</taxon>
        <taxon>Bacillati</taxon>
        <taxon>Bacillota</taxon>
        <taxon>Clostridia</taxon>
        <taxon>Lachnospirales</taxon>
        <taxon>Lachnospiraceae</taxon>
        <taxon>Eisenbergiella</taxon>
    </lineage>
</organism>
<keyword evidence="2" id="KW-0456">Lyase</keyword>
<dbReference type="GO" id="GO:0016151">
    <property type="term" value="F:nickel cation binding"/>
    <property type="evidence" value="ECO:0007669"/>
    <property type="project" value="UniProtKB-UniRule"/>
</dbReference>
<evidence type="ECO:0000256" key="2">
    <source>
        <dbReference type="HAMAP-Rule" id="MF_01074"/>
    </source>
</evidence>
<evidence type="ECO:0000256" key="1">
    <source>
        <dbReference type="ARBA" id="ARBA00022596"/>
    </source>
</evidence>
<proteinExistence type="inferred from homology"/>
<dbReference type="InterPro" id="IPR002822">
    <property type="entry name" value="Ni_insertion"/>
</dbReference>
<dbReference type="PATRIC" id="fig|1432052.3.peg.5136"/>
<comment type="similarity">
    <text evidence="2">Belongs to the LarC family.</text>
</comment>
<accession>A0A1E3ANS7</accession>
<dbReference type="PANTHER" id="PTHR36566">
    <property type="entry name" value="NICKEL INSERTION PROTEIN-RELATED"/>
    <property type="match status" value="1"/>
</dbReference>
<dbReference type="EMBL" id="MCGI01000004">
    <property type="protein sequence ID" value="ODM10264.1"/>
    <property type="molecule type" value="Genomic_DNA"/>
</dbReference>
<dbReference type="Proteomes" id="UP000095003">
    <property type="component" value="Unassembled WGS sequence"/>
</dbReference>
<reference evidence="4 5" key="1">
    <citation type="submission" date="2016-07" db="EMBL/GenBank/DDBJ databases">
        <title>Characterization of isolates of Eisenbergiella tayi derived from blood cultures, using whole genome sequencing.</title>
        <authorList>
            <person name="Burdz T."/>
            <person name="Wiebe D."/>
            <person name="Huynh C."/>
            <person name="Bernard K."/>
        </authorList>
    </citation>
    <scope>NUCLEOTIDE SEQUENCE [LARGE SCALE GENOMIC DNA]</scope>
    <source>
        <strain evidence="4 5">NML 120489</strain>
    </source>
</reference>
<dbReference type="EC" id="4.99.1.12" evidence="2"/>
<comment type="function">
    <text evidence="2">Involved in the biosynthesis of a nickel-pincer cofactor ((SCS)Ni(II) pincer complex). Binds Ni(2+), and functions in nickel delivery to pyridinium-3,5-bisthiocarboxylic acid mononucleotide (P2TMN), to form the mature cofactor. Is thus probably required for the activation of nickel-pincer cofactor-dependent enzymes.</text>
</comment>
<dbReference type="Pfam" id="PF01969">
    <property type="entry name" value="Ni_insertion"/>
    <property type="match status" value="1"/>
</dbReference>
<name>A0A1E3ANS7_9FIRM</name>
<dbReference type="Gene3D" id="3.30.70.1380">
    <property type="entry name" value="Transcriptional regulatory protein pf0864 domain like"/>
    <property type="match status" value="1"/>
</dbReference>
<dbReference type="AlphaFoldDB" id="A0A1E3ANS7"/>
<dbReference type="PANTHER" id="PTHR36566:SF1">
    <property type="entry name" value="PYRIDINIUM-3,5-BISTHIOCARBOXYLIC ACID MONONUCLEOTIDE NICKEL INSERTION PROTEIN"/>
    <property type="match status" value="1"/>
</dbReference>
<evidence type="ECO:0000313" key="4">
    <source>
        <dbReference type="EMBL" id="ODM10264.1"/>
    </source>
</evidence>
<evidence type="ECO:0000313" key="5">
    <source>
        <dbReference type="Proteomes" id="UP000095003"/>
    </source>
</evidence>
<dbReference type="NCBIfam" id="TIGR00299">
    <property type="entry name" value="nickel pincer cofactor biosynthesis protein LarC"/>
    <property type="match status" value="1"/>
</dbReference>
<keyword evidence="1 2" id="KW-0533">Nickel</keyword>
<dbReference type="GO" id="GO:0051604">
    <property type="term" value="P:protein maturation"/>
    <property type="evidence" value="ECO:0007669"/>
    <property type="project" value="UniProtKB-UniRule"/>
</dbReference>
<gene>
    <name evidence="2" type="primary">larC</name>
    <name evidence="4" type="ORF">BEH84_04636</name>
</gene>
<feature type="region of interest" description="Disordered" evidence="3">
    <location>
        <begin position="87"/>
        <end position="136"/>
    </location>
</feature>
<dbReference type="GO" id="GO:0016829">
    <property type="term" value="F:lyase activity"/>
    <property type="evidence" value="ECO:0007669"/>
    <property type="project" value="UniProtKB-UniRule"/>
</dbReference>
<sequence>MSNTLYLECLSGISGDMTVAALLDLGADRQVLEKALDSLPVDGFSIEIKRVVKSGLDVCDFNVVLDKAHENHDHDMEYLHGKEASENTGLEHSHAHGHGAEGHTHSHDHEEEGHTHDHNHGEEGHTHDHDHGAEEHSHVHVVEEHVHFHDHDTAEHTHSHSHAAAEISHIHGEEEHHHPHEHRGLKEILHIISHAQITDRAKEIANRIFQILAEAESAAHGVPAEEVHFHEVGAVDSIVDIVAAAVCLDNLDIDQVIVPKLCEGSGFVRCQHGTIPVPVPAVANIAGRHGLKLQITDVQGELVTPTGAAIVAAVKTADTLPETFTILRTGMGAGKRSYERPSLLRAMLIRSEARERDTICKLETNIDDCTGEMMGYVMELLFEAGARDVHYMPVFMKKNRPAYQLNVICREEDAHKLEDIIFRETTTIGIRRCHMDRTVLKREMLQVSTELGQAAVKVCYLEDQVRYYPEYSSVTELCRKHNRPFQEVYAIIQEECRKHQK</sequence>
<protein>
    <recommendedName>
        <fullName evidence="2">Pyridinium-3,5-bisthiocarboxylic acid mononucleotide nickel insertion protein</fullName>
        <shortName evidence="2">P2TMN nickel insertion protein</shortName>
        <ecNumber evidence="2">4.99.1.12</ecNumber>
    </recommendedName>
    <alternativeName>
        <fullName evidence="2">Nickel-pincer cofactor biosynthesis protein LarC</fullName>
    </alternativeName>
</protein>
<evidence type="ECO:0000256" key="3">
    <source>
        <dbReference type="SAM" id="MobiDB-lite"/>
    </source>
</evidence>
<dbReference type="GeneID" id="93303721"/>